<dbReference type="Pfam" id="PF01042">
    <property type="entry name" value="Ribonuc_L-PSP"/>
    <property type="match status" value="1"/>
</dbReference>
<evidence type="ECO:0000313" key="2">
    <source>
        <dbReference type="EMBL" id="GAI44134.1"/>
    </source>
</evidence>
<dbReference type="InterPro" id="IPR019897">
    <property type="entry name" value="RidA_CS"/>
</dbReference>
<accession>X1QLJ0</accession>
<dbReference type="InterPro" id="IPR035959">
    <property type="entry name" value="RutC-like_sf"/>
</dbReference>
<reference evidence="2" key="1">
    <citation type="journal article" date="2014" name="Front. Microbiol.">
        <title>High frequency of phylogenetically diverse reductive dehalogenase-homologous genes in deep subseafloor sedimentary metagenomes.</title>
        <authorList>
            <person name="Kawai M."/>
            <person name="Futagami T."/>
            <person name="Toyoda A."/>
            <person name="Takaki Y."/>
            <person name="Nishi S."/>
            <person name="Hori S."/>
            <person name="Arai W."/>
            <person name="Tsubouchi T."/>
            <person name="Morono Y."/>
            <person name="Uchiyama I."/>
            <person name="Ito T."/>
            <person name="Fujiyama A."/>
            <person name="Inagaki F."/>
            <person name="Takami H."/>
        </authorList>
    </citation>
    <scope>NUCLEOTIDE SEQUENCE</scope>
    <source>
        <strain evidence="2">Expedition CK06-06</strain>
    </source>
</reference>
<dbReference type="Gene3D" id="3.30.1330.40">
    <property type="entry name" value="RutC-like"/>
    <property type="match status" value="1"/>
</dbReference>
<dbReference type="NCBIfam" id="TIGR00004">
    <property type="entry name" value="Rid family detoxifying hydrolase"/>
    <property type="match status" value="1"/>
</dbReference>
<dbReference type="GO" id="GO:0019239">
    <property type="term" value="F:deaminase activity"/>
    <property type="evidence" value="ECO:0007669"/>
    <property type="project" value="TreeGrafter"/>
</dbReference>
<dbReference type="AlphaFoldDB" id="X1QLJ0"/>
<protein>
    <submittedName>
        <fullName evidence="2">Uncharacterized protein</fullName>
    </submittedName>
</protein>
<evidence type="ECO:0000256" key="1">
    <source>
        <dbReference type="ARBA" id="ARBA00010552"/>
    </source>
</evidence>
<gene>
    <name evidence="2" type="ORF">S06H3_46848</name>
</gene>
<dbReference type="PANTHER" id="PTHR11803:SF39">
    <property type="entry name" value="2-IMINOBUTANOATE_2-IMINOPROPANOATE DEAMINASE"/>
    <property type="match status" value="1"/>
</dbReference>
<dbReference type="InterPro" id="IPR006056">
    <property type="entry name" value="RidA"/>
</dbReference>
<dbReference type="SUPFAM" id="SSF55298">
    <property type="entry name" value="YjgF-like"/>
    <property type="match status" value="1"/>
</dbReference>
<dbReference type="CDD" id="cd00448">
    <property type="entry name" value="YjgF_YER057c_UK114_family"/>
    <property type="match status" value="1"/>
</dbReference>
<comment type="caution">
    <text evidence="2">The sequence shown here is derived from an EMBL/GenBank/DDBJ whole genome shotgun (WGS) entry which is preliminary data.</text>
</comment>
<proteinExistence type="inferred from homology"/>
<dbReference type="EMBL" id="BARV01029372">
    <property type="protein sequence ID" value="GAI44134.1"/>
    <property type="molecule type" value="Genomic_DNA"/>
</dbReference>
<sequence>MKEIIQTKNAPAAIGPYSQAVATGNLIFVSGQIPYNPDGNPVEGGIKEQTVRVLENLKAVLEEAEVTPEQVVKVTVYLKNMADFSDFNEVYGEYFSDEPPARACVEVSALPKGVSIEIDAIAARN</sequence>
<dbReference type="FunFam" id="3.30.1330.40:FF:000001">
    <property type="entry name" value="L-PSP family endoribonuclease"/>
    <property type="match status" value="1"/>
</dbReference>
<dbReference type="PANTHER" id="PTHR11803">
    <property type="entry name" value="2-IMINOBUTANOATE/2-IMINOPROPANOATE DEAMINASE RIDA"/>
    <property type="match status" value="1"/>
</dbReference>
<dbReference type="PROSITE" id="PS01094">
    <property type="entry name" value="UPF0076"/>
    <property type="match status" value="1"/>
</dbReference>
<organism evidence="2">
    <name type="scientific">marine sediment metagenome</name>
    <dbReference type="NCBI Taxonomy" id="412755"/>
    <lineage>
        <taxon>unclassified sequences</taxon>
        <taxon>metagenomes</taxon>
        <taxon>ecological metagenomes</taxon>
    </lineage>
</organism>
<dbReference type="GO" id="GO:0005829">
    <property type="term" value="C:cytosol"/>
    <property type="evidence" value="ECO:0007669"/>
    <property type="project" value="TreeGrafter"/>
</dbReference>
<name>X1QLJ0_9ZZZZ</name>
<comment type="similarity">
    <text evidence="1">Belongs to the RutC family.</text>
</comment>
<dbReference type="InterPro" id="IPR006175">
    <property type="entry name" value="YjgF/YER057c/UK114"/>
</dbReference>